<feature type="transmembrane region" description="Helical" evidence="2">
    <location>
        <begin position="150"/>
        <end position="174"/>
    </location>
</feature>
<evidence type="ECO:0000313" key="4">
    <source>
        <dbReference type="Proteomes" id="UP000283374"/>
    </source>
</evidence>
<comment type="caution">
    <text evidence="3">The sequence shown here is derived from an EMBL/GenBank/DDBJ whole genome shotgun (WGS) entry which is preliminary data.</text>
</comment>
<protein>
    <submittedName>
        <fullName evidence="3">Uncharacterized protein</fullName>
    </submittedName>
</protein>
<keyword evidence="2" id="KW-1133">Transmembrane helix</keyword>
<keyword evidence="4" id="KW-1185">Reference proteome</keyword>
<dbReference type="AlphaFoldDB" id="A0A413RR29"/>
<dbReference type="OrthoDB" id="5148493at2"/>
<evidence type="ECO:0000256" key="1">
    <source>
        <dbReference type="SAM" id="MobiDB-lite"/>
    </source>
</evidence>
<feature type="transmembrane region" description="Helical" evidence="2">
    <location>
        <begin position="120"/>
        <end position="138"/>
    </location>
</feature>
<organism evidence="3 4">
    <name type="scientific">Cellulomonas rhizosphaerae</name>
    <dbReference type="NCBI Taxonomy" id="2293719"/>
    <lineage>
        <taxon>Bacteria</taxon>
        <taxon>Bacillati</taxon>
        <taxon>Actinomycetota</taxon>
        <taxon>Actinomycetes</taxon>
        <taxon>Micrococcales</taxon>
        <taxon>Cellulomonadaceae</taxon>
        <taxon>Cellulomonas</taxon>
    </lineage>
</organism>
<sequence>MSNPYAPPEDRRRPADDDTAAPPQGSSPAGPPPQAAAQAGPPSAPQWYPPQQLGQPGPQGQHGQPGQPGHDPRLGQPQQRPEPVPTDPEGAERARKLARNFGIFLLAGVVLSTIRAPWQAVALPFVVVAIVYAIRALVAAARAHVRGALVPMLAGGIAIAAFWAFVTITMLALWPLQSDREECLAGALTVTATAECNQTFEDGLEDWRKSLTTRTGS</sequence>
<name>A0A413RR29_9CELL</name>
<reference evidence="3 4" key="1">
    <citation type="submission" date="2018-08" db="EMBL/GenBank/DDBJ databases">
        <title>Cellulomonas rhizosphaerae sp. nov., a novel actinomycete isolated from soil.</title>
        <authorList>
            <person name="Tian Y."/>
        </authorList>
    </citation>
    <scope>NUCLEOTIDE SEQUENCE [LARGE SCALE GENOMIC DNA]</scope>
    <source>
        <strain evidence="3 4">NEAU-TCZ24</strain>
    </source>
</reference>
<gene>
    <name evidence="3" type="ORF">D1825_01480</name>
</gene>
<accession>A0A413RR29</accession>
<keyword evidence="2" id="KW-0472">Membrane</keyword>
<proteinExistence type="predicted"/>
<feature type="region of interest" description="Disordered" evidence="1">
    <location>
        <begin position="1"/>
        <end position="93"/>
    </location>
</feature>
<evidence type="ECO:0000313" key="3">
    <source>
        <dbReference type="EMBL" id="RHA44393.1"/>
    </source>
</evidence>
<dbReference type="EMBL" id="QWKP01000082">
    <property type="protein sequence ID" value="RHA44393.1"/>
    <property type="molecule type" value="Genomic_DNA"/>
</dbReference>
<keyword evidence="2" id="KW-0812">Transmembrane</keyword>
<dbReference type="RefSeq" id="WP_118765734.1">
    <property type="nucleotide sequence ID" value="NZ_QWKP01000082.1"/>
</dbReference>
<feature type="transmembrane region" description="Helical" evidence="2">
    <location>
        <begin position="97"/>
        <end position="114"/>
    </location>
</feature>
<evidence type="ECO:0000256" key="2">
    <source>
        <dbReference type="SAM" id="Phobius"/>
    </source>
</evidence>
<dbReference type="Proteomes" id="UP000283374">
    <property type="component" value="Unassembled WGS sequence"/>
</dbReference>
<feature type="compositionally biased region" description="Low complexity" evidence="1">
    <location>
        <begin position="49"/>
        <end position="69"/>
    </location>
</feature>